<evidence type="ECO:0000313" key="6">
    <source>
        <dbReference type="Proteomes" id="UP001214854"/>
    </source>
</evidence>
<dbReference type="SMART" id="SM00342">
    <property type="entry name" value="HTH_ARAC"/>
    <property type="match status" value="1"/>
</dbReference>
<keyword evidence="3" id="KW-0804">Transcription</keyword>
<dbReference type="Pfam" id="PF12833">
    <property type="entry name" value="HTH_18"/>
    <property type="match status" value="1"/>
</dbReference>
<dbReference type="EMBL" id="JAQQKX010000001">
    <property type="protein sequence ID" value="MDC7682085.1"/>
    <property type="molecule type" value="Genomic_DNA"/>
</dbReference>
<dbReference type="InterPro" id="IPR050204">
    <property type="entry name" value="AraC_XylS_family_regulators"/>
</dbReference>
<organism evidence="5 6">
    <name type="scientific">Asticcacaulis aquaticus</name>
    <dbReference type="NCBI Taxonomy" id="2984212"/>
    <lineage>
        <taxon>Bacteria</taxon>
        <taxon>Pseudomonadati</taxon>
        <taxon>Pseudomonadota</taxon>
        <taxon>Alphaproteobacteria</taxon>
        <taxon>Caulobacterales</taxon>
        <taxon>Caulobacteraceae</taxon>
        <taxon>Asticcacaulis</taxon>
    </lineage>
</organism>
<protein>
    <submittedName>
        <fullName evidence="5">Helix-turn-helix transcriptional regulator</fullName>
    </submittedName>
</protein>
<dbReference type="InterPro" id="IPR009057">
    <property type="entry name" value="Homeodomain-like_sf"/>
</dbReference>
<evidence type="ECO:0000313" key="5">
    <source>
        <dbReference type="EMBL" id="MDC7682085.1"/>
    </source>
</evidence>
<keyword evidence="2" id="KW-0238">DNA-binding</keyword>
<dbReference type="PROSITE" id="PS01124">
    <property type="entry name" value="HTH_ARAC_FAMILY_2"/>
    <property type="match status" value="1"/>
</dbReference>
<feature type="domain" description="HTH araC/xylS-type" evidence="4">
    <location>
        <begin position="170"/>
        <end position="245"/>
    </location>
</feature>
<dbReference type="SUPFAM" id="SSF46689">
    <property type="entry name" value="Homeodomain-like"/>
    <property type="match status" value="1"/>
</dbReference>
<comment type="caution">
    <text evidence="5">The sequence shown here is derived from an EMBL/GenBank/DDBJ whole genome shotgun (WGS) entry which is preliminary data.</text>
</comment>
<dbReference type="Proteomes" id="UP001214854">
    <property type="component" value="Unassembled WGS sequence"/>
</dbReference>
<sequence length="257" mass="28550">MRYEERPPSLEYAPYIERFWRFSVDDHDPPAFEHVIVPDGTISLAVIVIPTGQAFFNWVGPSAQAIRTEVHQGVRYFGARFHAGAFRALTGLEAAALAERVLPLAVVSPDWAAAMQACVGATDLTDFADCFEQAAQPWLDSAGPRDEAVCELARRLIAADGEGALPVHDLGVSERHLRRRFVREAGLSPKLFSRLRRVRRACIDLVLHAQAKAAVSADHGYADQPHFTRELKAVFGLSPEMLKQYLEQIRHIDVGNI</sequence>
<evidence type="ECO:0000256" key="3">
    <source>
        <dbReference type="ARBA" id="ARBA00023163"/>
    </source>
</evidence>
<dbReference type="Pfam" id="PF20240">
    <property type="entry name" value="DUF6597"/>
    <property type="match status" value="1"/>
</dbReference>
<evidence type="ECO:0000256" key="1">
    <source>
        <dbReference type="ARBA" id="ARBA00023015"/>
    </source>
</evidence>
<evidence type="ECO:0000256" key="2">
    <source>
        <dbReference type="ARBA" id="ARBA00023125"/>
    </source>
</evidence>
<dbReference type="InterPro" id="IPR046532">
    <property type="entry name" value="DUF6597"/>
</dbReference>
<dbReference type="RefSeq" id="WP_272746593.1">
    <property type="nucleotide sequence ID" value="NZ_JAQQKX010000001.1"/>
</dbReference>
<reference evidence="5 6" key="1">
    <citation type="submission" date="2023-01" db="EMBL/GenBank/DDBJ databases">
        <title>Novel species of the genus Asticcacaulis isolated from rivers.</title>
        <authorList>
            <person name="Lu H."/>
        </authorList>
    </citation>
    <scope>NUCLEOTIDE SEQUENCE [LARGE SCALE GENOMIC DNA]</scope>
    <source>
        <strain evidence="5 6">BYS171W</strain>
    </source>
</reference>
<keyword evidence="6" id="KW-1185">Reference proteome</keyword>
<proteinExistence type="predicted"/>
<name>A0ABT5HQI8_9CAUL</name>
<keyword evidence="1" id="KW-0805">Transcription regulation</keyword>
<evidence type="ECO:0000259" key="4">
    <source>
        <dbReference type="PROSITE" id="PS01124"/>
    </source>
</evidence>
<gene>
    <name evidence="5" type="ORF">PQU92_02290</name>
</gene>
<dbReference type="InterPro" id="IPR018060">
    <property type="entry name" value="HTH_AraC"/>
</dbReference>
<dbReference type="PANTHER" id="PTHR46796">
    <property type="entry name" value="HTH-TYPE TRANSCRIPTIONAL ACTIVATOR RHAS-RELATED"/>
    <property type="match status" value="1"/>
</dbReference>
<accession>A0ABT5HQI8</accession>
<dbReference type="Gene3D" id="1.10.10.60">
    <property type="entry name" value="Homeodomain-like"/>
    <property type="match status" value="1"/>
</dbReference>